<feature type="binding site" evidence="14">
    <location>
        <position position="166"/>
    </location>
    <ligand>
        <name>substrate</name>
    </ligand>
</feature>
<evidence type="ECO:0000256" key="10">
    <source>
        <dbReference type="ARBA" id="ARBA00023004"/>
    </source>
</evidence>
<keyword evidence="18" id="KW-0964">Secreted</keyword>
<evidence type="ECO:0000256" key="18">
    <source>
        <dbReference type="RuleBase" id="RU362060"/>
    </source>
</evidence>
<feature type="site" description="Transition state stabilizer" evidence="16">
    <location>
        <position position="65"/>
    </location>
</feature>
<proteinExistence type="inferred from homology"/>
<evidence type="ECO:0000256" key="8">
    <source>
        <dbReference type="ARBA" id="ARBA00022837"/>
    </source>
</evidence>
<dbReference type="InterPro" id="IPR019794">
    <property type="entry name" value="Peroxidases_AS"/>
</dbReference>
<keyword evidence="18" id="KW-0732">Signal</keyword>
<feature type="binding site" evidence="15">
    <location>
        <position position="91"/>
    </location>
    <ligand>
        <name>Ca(2+)</name>
        <dbReference type="ChEBI" id="CHEBI:29108"/>
        <label>1</label>
    </ligand>
</feature>
<dbReference type="InterPro" id="IPR000823">
    <property type="entry name" value="Peroxidase_pln"/>
</dbReference>
<dbReference type="InterPro" id="IPR019793">
    <property type="entry name" value="Peroxidases_heam-ligand_BS"/>
</dbReference>
<dbReference type="Pfam" id="PF00141">
    <property type="entry name" value="peroxidase"/>
    <property type="match status" value="1"/>
</dbReference>
<dbReference type="Gene3D" id="1.10.520.10">
    <property type="match status" value="1"/>
</dbReference>
<keyword evidence="21" id="KW-1185">Reference proteome</keyword>
<comment type="function">
    <text evidence="2">Removal of H(2)O(2), oxidation of toxic reductants, biosynthesis and degradation of lignin, suberization, auxin catabolism, response to environmental stresses such as wounding, pathogen attack and oxidative stress. These functions might be dependent on each isozyme/isoform in each plant tissue.</text>
</comment>
<feature type="binding site" evidence="15">
    <location>
        <position position="257"/>
    </location>
    <ligand>
        <name>Ca(2+)</name>
        <dbReference type="ChEBI" id="CHEBI:29108"/>
        <label>2</label>
    </ligand>
</feature>
<feature type="binding site" evidence="15">
    <location>
        <position position="70"/>
    </location>
    <ligand>
        <name>Ca(2+)</name>
        <dbReference type="ChEBI" id="CHEBI:29108"/>
        <label>1</label>
    </ligand>
</feature>
<feature type="disulfide bond" evidence="17">
    <location>
        <begin position="38"/>
        <end position="118"/>
    </location>
</feature>
<evidence type="ECO:0000256" key="14">
    <source>
        <dbReference type="PIRSR" id="PIRSR600823-2"/>
    </source>
</evidence>
<evidence type="ECO:0000313" key="21">
    <source>
        <dbReference type="Proteomes" id="UP000026915"/>
    </source>
</evidence>
<dbReference type="GO" id="GO:0140825">
    <property type="term" value="F:lactoperoxidase activity"/>
    <property type="evidence" value="ECO:0007669"/>
    <property type="project" value="UniProtKB-EC"/>
</dbReference>
<keyword evidence="10 15" id="KW-0408">Iron</keyword>
<dbReference type="PROSITE" id="PS00436">
    <property type="entry name" value="PEROXIDASE_2"/>
    <property type="match status" value="1"/>
</dbReference>
<feature type="disulfide bond" evidence="17">
    <location>
        <begin position="203"/>
        <end position="235"/>
    </location>
</feature>
<dbReference type="InterPro" id="IPR002016">
    <property type="entry name" value="Haem_peroxidase"/>
</dbReference>
<dbReference type="OMA" id="CGMAEFI"/>
<dbReference type="GO" id="GO:0005576">
    <property type="term" value="C:extracellular region"/>
    <property type="evidence" value="ECO:0007669"/>
    <property type="project" value="UniProtKB-SubCell"/>
</dbReference>
<keyword evidence="6 18" id="KW-0349">Heme</keyword>
<accession>A0A061G1L9</accession>
<comment type="cofactor">
    <cofactor evidence="15 18">
        <name>Ca(2+)</name>
        <dbReference type="ChEBI" id="CHEBI:29108"/>
    </cofactor>
    <text evidence="15 18">Binds 2 calcium ions per subunit.</text>
</comment>
<evidence type="ECO:0000256" key="7">
    <source>
        <dbReference type="ARBA" id="ARBA00022723"/>
    </source>
</evidence>
<comment type="subcellular location">
    <subcellularLocation>
        <location evidence="18">Secreted</location>
    </subcellularLocation>
</comment>
<comment type="catalytic activity">
    <reaction evidence="1 18">
        <text>2 a phenolic donor + H2O2 = 2 a phenolic radical donor + 2 H2O</text>
        <dbReference type="Rhea" id="RHEA:56136"/>
        <dbReference type="ChEBI" id="CHEBI:15377"/>
        <dbReference type="ChEBI" id="CHEBI:16240"/>
        <dbReference type="ChEBI" id="CHEBI:139520"/>
        <dbReference type="ChEBI" id="CHEBI:139521"/>
        <dbReference type="EC" id="1.11.1.7"/>
    </reaction>
</comment>
<feature type="domain" description="Plant heme peroxidase family profile" evidence="19">
    <location>
        <begin position="28"/>
        <end position="329"/>
    </location>
</feature>
<dbReference type="GO" id="GO:0009505">
    <property type="term" value="C:plant-type cell wall"/>
    <property type="evidence" value="ECO:0000318"/>
    <property type="project" value="GO_Central"/>
</dbReference>
<reference evidence="20 21" key="1">
    <citation type="journal article" date="2013" name="Genome Biol.">
        <title>The genome sequence of the most widely cultivated cacao type and its use to identify candidate genes regulating pod color.</title>
        <authorList>
            <person name="Motamayor J.C."/>
            <person name="Mockaitis K."/>
            <person name="Schmutz J."/>
            <person name="Haiminen N."/>
            <person name="Iii D.L."/>
            <person name="Cornejo O."/>
            <person name="Findley S.D."/>
            <person name="Zheng P."/>
            <person name="Utro F."/>
            <person name="Royaert S."/>
            <person name="Saski C."/>
            <person name="Jenkins J."/>
            <person name="Podicheti R."/>
            <person name="Zhao M."/>
            <person name="Scheffler B.E."/>
            <person name="Stack J.C."/>
            <person name="Feltus F.A."/>
            <person name="Mustiga G.M."/>
            <person name="Amores F."/>
            <person name="Phillips W."/>
            <person name="Marelli J.P."/>
            <person name="May G.D."/>
            <person name="Shapiro H."/>
            <person name="Ma J."/>
            <person name="Bustamante C.D."/>
            <person name="Schnell R.J."/>
            <person name="Main D."/>
            <person name="Gilbert D."/>
            <person name="Parida L."/>
            <person name="Kuhn D.N."/>
        </authorList>
    </citation>
    <scope>NUCLEOTIDE SEQUENCE [LARGE SCALE GENOMIC DNA]</scope>
    <source>
        <strain evidence="21">cv. Matina 1-6</strain>
    </source>
</reference>
<protein>
    <recommendedName>
        <fullName evidence="4 18">Peroxidase</fullName>
        <ecNumber evidence="4 18">1.11.1.7</ecNumber>
    </recommendedName>
</protein>
<dbReference type="GO" id="GO:0004601">
    <property type="term" value="F:peroxidase activity"/>
    <property type="evidence" value="ECO:0000318"/>
    <property type="project" value="GO_Central"/>
</dbReference>
<dbReference type="PRINTS" id="PR00461">
    <property type="entry name" value="PLPEROXIDASE"/>
</dbReference>
<dbReference type="InParanoid" id="A0A061G1L9"/>
<dbReference type="GO" id="GO:0020037">
    <property type="term" value="F:heme binding"/>
    <property type="evidence" value="ECO:0007669"/>
    <property type="project" value="UniProtKB-UniRule"/>
</dbReference>
<feature type="binding site" evidence="15">
    <location>
        <position position="73"/>
    </location>
    <ligand>
        <name>Ca(2+)</name>
        <dbReference type="ChEBI" id="CHEBI:29108"/>
        <label>1</label>
    </ligand>
</feature>
<evidence type="ECO:0000256" key="3">
    <source>
        <dbReference type="ARBA" id="ARBA00006873"/>
    </source>
</evidence>
<dbReference type="Gene3D" id="1.10.420.10">
    <property type="entry name" value="Peroxidase, domain 2"/>
    <property type="match status" value="1"/>
</dbReference>
<feature type="disulfide bond" evidence="17">
    <location>
        <begin position="124"/>
        <end position="325"/>
    </location>
</feature>
<evidence type="ECO:0000259" key="19">
    <source>
        <dbReference type="PROSITE" id="PS50873"/>
    </source>
</evidence>
<dbReference type="Gramene" id="EOY23720">
    <property type="protein sequence ID" value="EOY23720"/>
    <property type="gene ID" value="TCM_015526"/>
</dbReference>
<dbReference type="FunFam" id="1.10.520.10:FF:000001">
    <property type="entry name" value="Peroxidase"/>
    <property type="match status" value="1"/>
</dbReference>
<keyword evidence="12" id="KW-0325">Glycoprotein</keyword>
<evidence type="ECO:0000256" key="12">
    <source>
        <dbReference type="ARBA" id="ARBA00023180"/>
    </source>
</evidence>
<feature type="signal peptide" evidence="18">
    <location>
        <begin position="1"/>
        <end position="27"/>
    </location>
</feature>
<evidence type="ECO:0000256" key="13">
    <source>
        <dbReference type="PIRSR" id="PIRSR600823-1"/>
    </source>
</evidence>
<evidence type="ECO:0000256" key="1">
    <source>
        <dbReference type="ARBA" id="ARBA00000189"/>
    </source>
</evidence>
<evidence type="ECO:0000256" key="17">
    <source>
        <dbReference type="PIRSR" id="PIRSR600823-5"/>
    </source>
</evidence>
<comment type="similarity">
    <text evidence="3">Belongs to the peroxidase family. Ascorbate peroxidase subfamily.</text>
</comment>
<evidence type="ECO:0000256" key="9">
    <source>
        <dbReference type="ARBA" id="ARBA00023002"/>
    </source>
</evidence>
<feature type="binding site" evidence="15">
    <location>
        <position position="197"/>
    </location>
    <ligand>
        <name>Ca(2+)</name>
        <dbReference type="ChEBI" id="CHEBI:29108"/>
        <label>2</label>
    </ligand>
</feature>
<feature type="binding site" evidence="15">
    <location>
        <position position="75"/>
    </location>
    <ligand>
        <name>Ca(2+)</name>
        <dbReference type="ChEBI" id="CHEBI:29108"/>
        <label>1</label>
    </ligand>
</feature>
<keyword evidence="18" id="KW-0376">Hydrogen peroxide</keyword>
<feature type="disulfide bond" evidence="17">
    <location>
        <begin position="71"/>
        <end position="76"/>
    </location>
</feature>
<dbReference type="PROSITE" id="PS00435">
    <property type="entry name" value="PEROXIDASE_1"/>
    <property type="match status" value="1"/>
</dbReference>
<dbReference type="EMBL" id="CM001881">
    <property type="protein sequence ID" value="EOY23720.1"/>
    <property type="molecule type" value="Genomic_DNA"/>
</dbReference>
<comment type="similarity">
    <text evidence="18">Belongs to the peroxidase family. Classical plant (class III) peroxidase subfamily.</text>
</comment>
<dbReference type="Proteomes" id="UP000026915">
    <property type="component" value="Chromosome 3"/>
</dbReference>
<feature type="binding site" evidence="15">
    <location>
        <position position="77"/>
    </location>
    <ligand>
        <name>Ca(2+)</name>
        <dbReference type="ChEBI" id="CHEBI:29108"/>
        <label>1</label>
    </ligand>
</feature>
<dbReference type="HOGENOM" id="CLU_010543_0_1_1"/>
<organism evidence="20 21">
    <name type="scientific">Theobroma cacao</name>
    <name type="common">Cacao</name>
    <name type="synonym">Cocoa</name>
    <dbReference type="NCBI Taxonomy" id="3641"/>
    <lineage>
        <taxon>Eukaryota</taxon>
        <taxon>Viridiplantae</taxon>
        <taxon>Streptophyta</taxon>
        <taxon>Embryophyta</taxon>
        <taxon>Tracheophyta</taxon>
        <taxon>Spermatophyta</taxon>
        <taxon>Magnoliopsida</taxon>
        <taxon>eudicotyledons</taxon>
        <taxon>Gunneridae</taxon>
        <taxon>Pentapetalae</taxon>
        <taxon>rosids</taxon>
        <taxon>malvids</taxon>
        <taxon>Malvales</taxon>
        <taxon>Malvaceae</taxon>
        <taxon>Byttnerioideae</taxon>
        <taxon>Theobroma</taxon>
    </lineage>
</organism>
<evidence type="ECO:0000256" key="15">
    <source>
        <dbReference type="PIRSR" id="PIRSR600823-3"/>
    </source>
</evidence>
<dbReference type="PRINTS" id="PR00458">
    <property type="entry name" value="PEROXIDASE"/>
</dbReference>
<dbReference type="GO" id="GO:0046872">
    <property type="term" value="F:metal ion binding"/>
    <property type="evidence" value="ECO:0007669"/>
    <property type="project" value="UniProtKB-UniRule"/>
</dbReference>
<dbReference type="GO" id="GO:0042744">
    <property type="term" value="P:hydrogen peroxide catabolic process"/>
    <property type="evidence" value="ECO:0007669"/>
    <property type="project" value="UniProtKB-KW"/>
</dbReference>
<evidence type="ECO:0000256" key="6">
    <source>
        <dbReference type="ARBA" id="ARBA00022617"/>
    </source>
</evidence>
<dbReference type="PANTHER" id="PTHR31517:SF84">
    <property type="entry name" value="PEROXIDASE"/>
    <property type="match status" value="1"/>
</dbReference>
<dbReference type="FunFam" id="1.10.420.10:FF:000006">
    <property type="entry name" value="Peroxidase"/>
    <property type="match status" value="1"/>
</dbReference>
<evidence type="ECO:0000313" key="20">
    <source>
        <dbReference type="EMBL" id="EOY23720.1"/>
    </source>
</evidence>
<gene>
    <name evidence="20" type="ORF">TCM_015526</name>
</gene>
<evidence type="ECO:0000256" key="2">
    <source>
        <dbReference type="ARBA" id="ARBA00002322"/>
    </source>
</evidence>
<evidence type="ECO:0000256" key="11">
    <source>
        <dbReference type="ARBA" id="ARBA00023157"/>
    </source>
</evidence>
<dbReference type="eggNOG" id="ENOG502QPX7">
    <property type="taxonomic scope" value="Eukaryota"/>
</dbReference>
<keyword evidence="9 18" id="KW-0560">Oxidoreductase</keyword>
<dbReference type="SUPFAM" id="SSF48113">
    <property type="entry name" value="Heme-dependent peroxidases"/>
    <property type="match status" value="1"/>
</dbReference>
<keyword evidence="5 18" id="KW-0575">Peroxidase</keyword>
<dbReference type="AlphaFoldDB" id="A0A061G1L9"/>
<dbReference type="EC" id="1.11.1.7" evidence="4 18"/>
<dbReference type="InterPro" id="IPR010255">
    <property type="entry name" value="Haem_peroxidase_sf"/>
</dbReference>
<dbReference type="STRING" id="3641.A0A061G1L9"/>
<feature type="binding site" evidence="15">
    <location>
        <position position="79"/>
    </location>
    <ligand>
        <name>Ca(2+)</name>
        <dbReference type="ChEBI" id="CHEBI:29108"/>
        <label>1</label>
    </ligand>
</feature>
<comment type="cofactor">
    <cofactor evidence="15 18">
        <name>heme b</name>
        <dbReference type="ChEBI" id="CHEBI:60344"/>
    </cofactor>
    <text evidence="15 18">Binds 1 heme b (iron(II)-protoporphyrin IX) group per subunit.</text>
</comment>
<feature type="binding site" description="axial binding residue" evidence="15">
    <location>
        <position position="196"/>
    </location>
    <ligand>
        <name>heme b</name>
        <dbReference type="ChEBI" id="CHEBI:60344"/>
    </ligand>
    <ligandPart>
        <name>Fe</name>
        <dbReference type="ChEBI" id="CHEBI:18248"/>
    </ligandPart>
</feature>
<feature type="active site" description="Proton acceptor" evidence="13">
    <location>
        <position position="69"/>
    </location>
</feature>
<name>A0A061G1L9_THECC</name>
<dbReference type="InterPro" id="IPR033905">
    <property type="entry name" value="Secretory_peroxidase"/>
</dbReference>
<dbReference type="PANTHER" id="PTHR31517">
    <property type="match status" value="1"/>
</dbReference>
<evidence type="ECO:0000256" key="5">
    <source>
        <dbReference type="ARBA" id="ARBA00022559"/>
    </source>
</evidence>
<keyword evidence="8 15" id="KW-0106">Calcium</keyword>
<keyword evidence="7 15" id="KW-0479">Metal-binding</keyword>
<dbReference type="GO" id="GO:0006979">
    <property type="term" value="P:response to oxidative stress"/>
    <property type="evidence" value="ECO:0007669"/>
    <property type="project" value="UniProtKB-UniRule"/>
</dbReference>
<sequence length="330" mass="35893">MIKMSPRKLTRVFTILAVVLFCQSVHSQLQIGFYRDTCSLVEFIVKEEVTKAFIKENGVVAGLMRMHFHDCFVRGCDGSVLLDSTPSSTAEKDSFANNPSLRGYEVIDNAKARLEAVCKGVVSCADIVAFAARDSIEITGGLGYDVPAGRRDGRTSLASEIIGNLPPPTFNVSQLTQMFAKKGFTQEEMVTLSGGHTIGRSHCTSFSNRLYNFSGTGMQDPSLDPRYAAMLKQQCPQGNKDTNLVVPMNPSSPSITDAGYYVDILANRGLFTSDHTLLTNPATANQVTQNARNPMQWRAKFGAAMVKMGQLEVLTGTAGEIRANCRVING</sequence>
<dbReference type="CDD" id="cd00693">
    <property type="entry name" value="secretory_peroxidase"/>
    <property type="match status" value="1"/>
</dbReference>
<keyword evidence="11 17" id="KW-1015">Disulfide bond</keyword>
<feature type="chain" id="PRO_5005102941" description="Peroxidase" evidence="18">
    <location>
        <begin position="28"/>
        <end position="330"/>
    </location>
</feature>
<evidence type="ECO:0000256" key="16">
    <source>
        <dbReference type="PIRSR" id="PIRSR600823-4"/>
    </source>
</evidence>
<dbReference type="GO" id="GO:0006950">
    <property type="term" value="P:response to stress"/>
    <property type="evidence" value="ECO:0000318"/>
    <property type="project" value="GO_Central"/>
</dbReference>
<evidence type="ECO:0000256" key="4">
    <source>
        <dbReference type="ARBA" id="ARBA00012313"/>
    </source>
</evidence>
<dbReference type="PROSITE" id="PS50873">
    <property type="entry name" value="PEROXIDASE_4"/>
    <property type="match status" value="1"/>
</dbReference>